<feature type="transmembrane region" description="Helical" evidence="7">
    <location>
        <begin position="470"/>
        <end position="491"/>
    </location>
</feature>
<dbReference type="Proteomes" id="UP000660729">
    <property type="component" value="Unassembled WGS sequence"/>
</dbReference>
<evidence type="ECO:0000313" key="9">
    <source>
        <dbReference type="EMBL" id="KAF7197685.1"/>
    </source>
</evidence>
<comment type="caution">
    <text evidence="9">The sequence shown here is derived from an EMBL/GenBank/DDBJ whole genome shotgun (WGS) entry which is preliminary data.</text>
</comment>
<dbReference type="GO" id="GO:0005351">
    <property type="term" value="F:carbohydrate:proton symporter activity"/>
    <property type="evidence" value="ECO:0007669"/>
    <property type="project" value="TreeGrafter"/>
</dbReference>
<dbReference type="PROSITE" id="PS00216">
    <property type="entry name" value="SUGAR_TRANSPORT_1"/>
    <property type="match status" value="1"/>
</dbReference>
<dbReference type="InterPro" id="IPR005828">
    <property type="entry name" value="MFS_sugar_transport-like"/>
</dbReference>
<feature type="transmembrane region" description="Helical" evidence="7">
    <location>
        <begin position="96"/>
        <end position="114"/>
    </location>
</feature>
<dbReference type="Gene3D" id="1.20.1250.20">
    <property type="entry name" value="MFS general substrate transporter like domains"/>
    <property type="match status" value="2"/>
</dbReference>
<keyword evidence="4 7" id="KW-0812">Transmembrane</keyword>
<dbReference type="InterPro" id="IPR005829">
    <property type="entry name" value="Sugar_transporter_CS"/>
</dbReference>
<proteinExistence type="inferred from homology"/>
<feature type="transmembrane region" description="Helical" evidence="7">
    <location>
        <begin position="211"/>
        <end position="229"/>
    </location>
</feature>
<keyword evidence="5 7" id="KW-1133">Transmembrane helix</keyword>
<dbReference type="InterPro" id="IPR003663">
    <property type="entry name" value="Sugar/inositol_transpt"/>
</dbReference>
<name>A0A8H6RTM4_9PEZI</name>
<dbReference type="InterPro" id="IPR050360">
    <property type="entry name" value="MFS_Sugar_Transporters"/>
</dbReference>
<sequence length="549" mass="61220">MKSPVECNIDVPAGKIMWAHSIKALGRSVRVGRLCIGKRWQEFGVLSRANVVSIYSAYRVPTFCEALSCVSSFLAFPTCVDDRLYADKMELRGRTLELAQTLLVVLPAFILFGYNQSGVGGLLSVESWVETFPQIDTINTTGSQKENNSTVQGVIVATCTLGALFGSLACSWIGDPLGRRKTIFIAGWFTFVGEVLQCTSFHLAQFTVGRFILGLGVGALSTTVPVWQSECSRAKNRGQHVVIDGLFICVGYVLQAWINLGFFQIKDSSLSWRMPLAFPCLVSLVLLASVYLIPESPRWLAGKGRNEQARASLARFRDRPSDGFEVSNELGAIELTLEETTSAVRKRDLFKMGEDKTFYRFMLCLILQFFQQWCGSNLISSYSTTIFEQGLGMDSQTARILSGGCLTWKFLSSFVAFFTIDRFGRRKLFLFSGTGMSLVQMIKDESMPLTSNRNFAVLMITPVAIDSLGYQYYIVFAVLGGCIPLLVFFLYPETMGRSLEQMDELFREGKSIPAIVRTSLKAPPNDLEQLTKQAERKEYDNSIQIEEKS</sequence>
<evidence type="ECO:0000256" key="1">
    <source>
        <dbReference type="ARBA" id="ARBA00004141"/>
    </source>
</evidence>
<dbReference type="PROSITE" id="PS50850">
    <property type="entry name" value="MFS"/>
    <property type="match status" value="1"/>
</dbReference>
<feature type="transmembrane region" description="Helical" evidence="7">
    <location>
        <begin position="241"/>
        <end position="260"/>
    </location>
</feature>
<dbReference type="AlphaFoldDB" id="A0A8H6RTM4"/>
<keyword evidence="3" id="KW-0813">Transport</keyword>
<feature type="transmembrane region" description="Helical" evidence="7">
    <location>
        <begin position="400"/>
        <end position="420"/>
    </location>
</feature>
<dbReference type="PRINTS" id="PR00171">
    <property type="entry name" value="SUGRTRNSPORT"/>
</dbReference>
<dbReference type="EMBL" id="JABCIY010000008">
    <property type="protein sequence ID" value="KAF7197685.1"/>
    <property type="molecule type" value="Genomic_DNA"/>
</dbReference>
<evidence type="ECO:0000256" key="3">
    <source>
        <dbReference type="ARBA" id="ARBA00022448"/>
    </source>
</evidence>
<evidence type="ECO:0000313" key="10">
    <source>
        <dbReference type="Proteomes" id="UP000660729"/>
    </source>
</evidence>
<feature type="transmembrane region" description="Helical" evidence="7">
    <location>
        <begin position="272"/>
        <end position="293"/>
    </location>
</feature>
<dbReference type="InterPro" id="IPR020846">
    <property type="entry name" value="MFS_dom"/>
</dbReference>
<organism evidence="9 10">
    <name type="scientific">Pseudocercospora fuligena</name>
    <dbReference type="NCBI Taxonomy" id="685502"/>
    <lineage>
        <taxon>Eukaryota</taxon>
        <taxon>Fungi</taxon>
        <taxon>Dikarya</taxon>
        <taxon>Ascomycota</taxon>
        <taxon>Pezizomycotina</taxon>
        <taxon>Dothideomycetes</taxon>
        <taxon>Dothideomycetidae</taxon>
        <taxon>Mycosphaerellales</taxon>
        <taxon>Mycosphaerellaceae</taxon>
        <taxon>Pseudocercospora</taxon>
    </lineage>
</organism>
<keyword evidence="6 7" id="KW-0472">Membrane</keyword>
<evidence type="ECO:0000256" key="5">
    <source>
        <dbReference type="ARBA" id="ARBA00022989"/>
    </source>
</evidence>
<keyword evidence="9" id="KW-0762">Sugar transport</keyword>
<evidence type="ECO:0000256" key="4">
    <source>
        <dbReference type="ARBA" id="ARBA00022692"/>
    </source>
</evidence>
<reference evidence="9" key="1">
    <citation type="submission" date="2020-04" db="EMBL/GenBank/DDBJ databases">
        <title>Draft genome resource of the tomato pathogen Pseudocercospora fuligena.</title>
        <authorList>
            <person name="Zaccaron A."/>
        </authorList>
    </citation>
    <scope>NUCLEOTIDE SEQUENCE</scope>
    <source>
        <strain evidence="9">PF001</strain>
    </source>
</reference>
<comment type="subcellular location">
    <subcellularLocation>
        <location evidence="1">Membrane</location>
        <topology evidence="1">Multi-pass membrane protein</topology>
    </subcellularLocation>
</comment>
<evidence type="ECO:0000259" key="8">
    <source>
        <dbReference type="PROSITE" id="PS50850"/>
    </source>
</evidence>
<gene>
    <name evidence="9" type="ORF">HII31_01024</name>
</gene>
<dbReference type="InterPro" id="IPR036259">
    <property type="entry name" value="MFS_trans_sf"/>
</dbReference>
<feature type="transmembrane region" description="Helical" evidence="7">
    <location>
        <begin position="357"/>
        <end position="380"/>
    </location>
</feature>
<evidence type="ECO:0000256" key="7">
    <source>
        <dbReference type="SAM" id="Phobius"/>
    </source>
</evidence>
<dbReference type="Pfam" id="PF00083">
    <property type="entry name" value="Sugar_tr"/>
    <property type="match status" value="2"/>
</dbReference>
<dbReference type="GO" id="GO:0016020">
    <property type="term" value="C:membrane"/>
    <property type="evidence" value="ECO:0007669"/>
    <property type="project" value="UniProtKB-SubCell"/>
</dbReference>
<protein>
    <submittedName>
        <fullName evidence="9">Sugar transporter STL1</fullName>
    </submittedName>
</protein>
<dbReference type="SUPFAM" id="SSF103473">
    <property type="entry name" value="MFS general substrate transporter"/>
    <property type="match status" value="1"/>
</dbReference>
<evidence type="ECO:0000256" key="2">
    <source>
        <dbReference type="ARBA" id="ARBA00010992"/>
    </source>
</evidence>
<dbReference type="PANTHER" id="PTHR48022">
    <property type="entry name" value="PLASTIDIC GLUCOSE TRANSPORTER 4"/>
    <property type="match status" value="1"/>
</dbReference>
<comment type="similarity">
    <text evidence="2">Belongs to the major facilitator superfamily. Sugar transporter (TC 2.A.1.1) family.</text>
</comment>
<keyword evidence="10" id="KW-1185">Reference proteome</keyword>
<accession>A0A8H6RTM4</accession>
<dbReference type="OrthoDB" id="6612291at2759"/>
<feature type="domain" description="Major facilitator superfamily (MFS) profile" evidence="8">
    <location>
        <begin position="101"/>
        <end position="549"/>
    </location>
</feature>
<feature type="transmembrane region" description="Helical" evidence="7">
    <location>
        <begin position="151"/>
        <end position="173"/>
    </location>
</feature>
<dbReference type="PANTHER" id="PTHR48022:SF45">
    <property type="entry name" value="MAJOR FACILITATOR SUPERFAMILY (MFS) PROFILE DOMAIN-CONTAINING PROTEIN-RELATED"/>
    <property type="match status" value="1"/>
</dbReference>
<evidence type="ECO:0000256" key="6">
    <source>
        <dbReference type="ARBA" id="ARBA00023136"/>
    </source>
</evidence>